<dbReference type="CDD" id="cd05709">
    <property type="entry name" value="S2P-M50"/>
    <property type="match status" value="1"/>
</dbReference>
<dbReference type="Pfam" id="PF02163">
    <property type="entry name" value="Peptidase_M50"/>
    <property type="match status" value="1"/>
</dbReference>
<evidence type="ECO:0000256" key="2">
    <source>
        <dbReference type="ARBA" id="ARBA00004127"/>
    </source>
</evidence>
<evidence type="ECO:0000256" key="1">
    <source>
        <dbReference type="ARBA" id="ARBA00001947"/>
    </source>
</evidence>
<comment type="cofactor">
    <cofactor evidence="1">
        <name>Zn(2+)</name>
        <dbReference type="ChEBI" id="CHEBI:29105"/>
    </cofactor>
</comment>
<evidence type="ECO:0000256" key="7">
    <source>
        <dbReference type="SAM" id="Phobius"/>
    </source>
</evidence>
<dbReference type="InterPro" id="IPR001193">
    <property type="entry name" value="MBTPS2"/>
</dbReference>
<dbReference type="InterPro" id="IPR008915">
    <property type="entry name" value="Peptidase_M50"/>
</dbReference>
<dbReference type="Proteomes" id="UP000233458">
    <property type="component" value="Chromosome"/>
</dbReference>
<feature type="domain" description="Peptidase M50" evidence="8">
    <location>
        <begin position="187"/>
        <end position="267"/>
    </location>
</feature>
<dbReference type="RefSeq" id="WP_101283513.1">
    <property type="nucleotide sequence ID" value="NZ_CP024199.1"/>
</dbReference>
<feature type="transmembrane region" description="Helical" evidence="7">
    <location>
        <begin position="171"/>
        <end position="193"/>
    </location>
</feature>
<organism evidence="9 10">
    <name type="scientific">Thalassospira marina</name>
    <dbReference type="NCBI Taxonomy" id="2048283"/>
    <lineage>
        <taxon>Bacteria</taxon>
        <taxon>Pseudomonadati</taxon>
        <taxon>Pseudomonadota</taxon>
        <taxon>Alphaproteobacteria</taxon>
        <taxon>Rhodospirillales</taxon>
        <taxon>Thalassospiraceae</taxon>
        <taxon>Thalassospira</taxon>
    </lineage>
</organism>
<feature type="transmembrane region" description="Helical" evidence="7">
    <location>
        <begin position="417"/>
        <end position="436"/>
    </location>
</feature>
<feature type="transmembrane region" description="Helical" evidence="7">
    <location>
        <begin position="379"/>
        <end position="397"/>
    </location>
</feature>
<comment type="similarity">
    <text evidence="3">Belongs to the peptidase M50B family.</text>
</comment>
<evidence type="ECO:0000256" key="4">
    <source>
        <dbReference type="ARBA" id="ARBA00022692"/>
    </source>
</evidence>
<feature type="transmembrane region" description="Helical" evidence="7">
    <location>
        <begin position="244"/>
        <end position="268"/>
    </location>
</feature>
<gene>
    <name evidence="9" type="ORF">CSC3H3_02610</name>
</gene>
<evidence type="ECO:0000256" key="6">
    <source>
        <dbReference type="ARBA" id="ARBA00023136"/>
    </source>
</evidence>
<sequence length="704" mass="78619">MEKFLPASGLLPPLRENIRFVSRSRDIGGDAVWLVFDPLRNRYLELRPVAYELLSRWGLGSIEALIDAMARETRHHISRGELGEFIAYLAQNQLLRRSTSPKLPPEKGLLAQLEKSLSSLVFFRVRLIRPDRMLSLFVGAVSFIFSAPFWVVMAFLGISSLVLVSRQWDEFLATFTGFLDVQGATVLLLAIVFAKTIHELGHAFAAKHLGCHVPAMGLMFILGLPLAYTDVSDSWRVENHRHRLLISCGGIIAETILAILCTWGWLLLPDGPARTACFTLATTGWIATLAINLNPFMRFDGYYILADLIGMRNLQTRCFAMGKWQLRRAILGWHAPVPEIVPPRLQHFMIAFAWSTWVIRSFIFAGIAMFAYVMLGKPFGVIIAIFEIWLLLLSPLVRELATWIAGRKNWLAQPRAWVSMALLGLVLAFVLVPQSFRVGMPAILTPQDRLVIHASDAALIADFPTENRQVKAGDVLLQLQDPDLDMAIAQSDRKLQIIALAKQQTAVNQMAARENAIIDQEYAEEQARMTGLIARRDRLTVRAPFAGLVTDIDPLLAKGIWVNREQPLFLLVAEGTGLLTAYVDERDRSLVSAGSAARFYPEAGDYPVMDGVVRDVQSVPAEFLTEPMLASINGGEIPVREDVNGQLVPEHGQYQVMVEMPDQHGFGDIHHVLRGVVYSQSKPYSLAGYAYDRVRALLSRETGF</sequence>
<protein>
    <recommendedName>
        <fullName evidence="8">Peptidase M50 domain-containing protein</fullName>
    </recommendedName>
</protein>
<evidence type="ECO:0000256" key="3">
    <source>
        <dbReference type="ARBA" id="ARBA00007931"/>
    </source>
</evidence>
<feature type="transmembrane region" description="Helical" evidence="7">
    <location>
        <begin position="134"/>
        <end position="159"/>
    </location>
</feature>
<evidence type="ECO:0000259" key="8">
    <source>
        <dbReference type="Pfam" id="PF02163"/>
    </source>
</evidence>
<feature type="transmembrane region" description="Helical" evidence="7">
    <location>
        <begin position="205"/>
        <end position="224"/>
    </location>
</feature>
<name>A0ABM6Q5F2_9PROT</name>
<keyword evidence="4 7" id="KW-0812">Transmembrane</keyword>
<dbReference type="EMBL" id="CP024199">
    <property type="protein sequence ID" value="AUG51724.1"/>
    <property type="molecule type" value="Genomic_DNA"/>
</dbReference>
<dbReference type="PANTHER" id="PTHR13325">
    <property type="entry name" value="PROTEASE M50 MEMBRANE-BOUND TRANSCRIPTION FACTOR SITE 2 PROTEASE"/>
    <property type="match status" value="1"/>
</dbReference>
<accession>A0ABM6Q5F2</accession>
<feature type="transmembrane region" description="Helical" evidence="7">
    <location>
        <begin position="275"/>
        <end position="293"/>
    </location>
</feature>
<keyword evidence="10" id="KW-1185">Reference proteome</keyword>
<feature type="transmembrane region" description="Helical" evidence="7">
    <location>
        <begin position="348"/>
        <end position="372"/>
    </location>
</feature>
<evidence type="ECO:0000313" key="10">
    <source>
        <dbReference type="Proteomes" id="UP000233458"/>
    </source>
</evidence>
<reference evidence="9 10" key="1">
    <citation type="submission" date="2017-10" db="EMBL/GenBank/DDBJ databases">
        <title>Biodiversity and function of Thalassospira species in the particle-attached aromatic-hydrocarbon-degrading consortia from the surface seawater of the China South Sea.</title>
        <authorList>
            <person name="Dong C."/>
            <person name="Liu R."/>
            <person name="Shao Z."/>
        </authorList>
    </citation>
    <scope>NUCLEOTIDE SEQUENCE [LARGE SCALE GENOMIC DNA]</scope>
    <source>
        <strain evidence="9 10">CSC3H3</strain>
    </source>
</reference>
<dbReference type="PANTHER" id="PTHR13325:SF3">
    <property type="entry name" value="MEMBRANE-BOUND TRANSCRIPTION FACTOR SITE-2 PROTEASE"/>
    <property type="match status" value="1"/>
</dbReference>
<evidence type="ECO:0000313" key="9">
    <source>
        <dbReference type="EMBL" id="AUG51724.1"/>
    </source>
</evidence>
<evidence type="ECO:0000256" key="5">
    <source>
        <dbReference type="ARBA" id="ARBA00022989"/>
    </source>
</evidence>
<comment type="subcellular location">
    <subcellularLocation>
        <location evidence="2">Endomembrane system</location>
        <topology evidence="2">Multi-pass membrane protein</topology>
    </subcellularLocation>
</comment>
<keyword evidence="6 7" id="KW-0472">Membrane</keyword>
<proteinExistence type="inferred from homology"/>
<keyword evidence="5 7" id="KW-1133">Transmembrane helix</keyword>